<dbReference type="STRING" id="1114924.SAMN05216258_103294"/>
<name>A0A1I3ECA0_9RHOB</name>
<dbReference type="PANTHER" id="PTHR43104">
    <property type="entry name" value="L-2-HYDROXYGLUTARATE DEHYDROGENASE, MITOCHONDRIAL"/>
    <property type="match status" value="1"/>
</dbReference>
<keyword evidence="8" id="KW-1185">Reference proteome</keyword>
<evidence type="ECO:0000259" key="6">
    <source>
        <dbReference type="Pfam" id="PF01266"/>
    </source>
</evidence>
<dbReference type="GO" id="GO:0047545">
    <property type="term" value="F:(S)-2-hydroxyglutarate dehydrogenase activity"/>
    <property type="evidence" value="ECO:0007669"/>
    <property type="project" value="TreeGrafter"/>
</dbReference>
<gene>
    <name evidence="7" type="ORF">SAMN05216258_103294</name>
</gene>
<dbReference type="OrthoDB" id="9801699at2"/>
<evidence type="ECO:0000313" key="8">
    <source>
        <dbReference type="Proteomes" id="UP000199377"/>
    </source>
</evidence>
<evidence type="ECO:0000313" key="7">
    <source>
        <dbReference type="EMBL" id="SFH96594.1"/>
    </source>
</evidence>
<comment type="similarity">
    <text evidence="5">Belongs to the L2HGDH family.</text>
</comment>
<dbReference type="InterPro" id="IPR036188">
    <property type="entry name" value="FAD/NAD-bd_sf"/>
</dbReference>
<feature type="domain" description="FAD dependent oxidoreductase" evidence="6">
    <location>
        <begin position="5"/>
        <end position="359"/>
    </location>
</feature>
<accession>A0A1I3ECA0</accession>
<evidence type="ECO:0000256" key="5">
    <source>
        <dbReference type="ARBA" id="ARBA00037941"/>
    </source>
</evidence>
<evidence type="ECO:0000256" key="1">
    <source>
        <dbReference type="ARBA" id="ARBA00001974"/>
    </source>
</evidence>
<dbReference type="Gene3D" id="3.50.50.60">
    <property type="entry name" value="FAD/NAD(P)-binding domain"/>
    <property type="match status" value="1"/>
</dbReference>
<keyword evidence="3" id="KW-0274">FAD</keyword>
<dbReference type="Gene3D" id="3.30.9.10">
    <property type="entry name" value="D-Amino Acid Oxidase, subunit A, domain 2"/>
    <property type="match status" value="1"/>
</dbReference>
<protein>
    <submittedName>
        <fullName evidence="7">L-2-hydroxyglutarate oxidase LhgO</fullName>
    </submittedName>
</protein>
<keyword evidence="4" id="KW-0560">Oxidoreductase</keyword>
<evidence type="ECO:0000256" key="2">
    <source>
        <dbReference type="ARBA" id="ARBA00022630"/>
    </source>
</evidence>
<dbReference type="InterPro" id="IPR006076">
    <property type="entry name" value="FAD-dep_OxRdtase"/>
</dbReference>
<evidence type="ECO:0000256" key="3">
    <source>
        <dbReference type="ARBA" id="ARBA00022827"/>
    </source>
</evidence>
<dbReference type="AlphaFoldDB" id="A0A1I3ECA0"/>
<dbReference type="SUPFAM" id="SSF51905">
    <property type="entry name" value="FAD/NAD(P)-binding domain"/>
    <property type="match status" value="1"/>
</dbReference>
<dbReference type="Proteomes" id="UP000199377">
    <property type="component" value="Unassembled WGS sequence"/>
</dbReference>
<dbReference type="RefSeq" id="WP_092859077.1">
    <property type="nucleotide sequence ID" value="NZ_FOQH01000003.1"/>
</dbReference>
<dbReference type="PANTHER" id="PTHR43104:SF4">
    <property type="entry name" value="L-2-HYDROXYGLUTARATE DEHYDROGENASE, MITOCHONDRIAL"/>
    <property type="match status" value="1"/>
</dbReference>
<evidence type="ECO:0000256" key="4">
    <source>
        <dbReference type="ARBA" id="ARBA00023002"/>
    </source>
</evidence>
<organism evidence="7 8">
    <name type="scientific">Albimonas pacifica</name>
    <dbReference type="NCBI Taxonomy" id="1114924"/>
    <lineage>
        <taxon>Bacteria</taxon>
        <taxon>Pseudomonadati</taxon>
        <taxon>Pseudomonadota</taxon>
        <taxon>Alphaproteobacteria</taxon>
        <taxon>Rhodobacterales</taxon>
        <taxon>Paracoccaceae</taxon>
        <taxon>Albimonas</taxon>
    </lineage>
</organism>
<proteinExistence type="inferred from homology"/>
<dbReference type="EMBL" id="FOQH01000003">
    <property type="protein sequence ID" value="SFH96594.1"/>
    <property type="molecule type" value="Genomic_DNA"/>
</dbReference>
<keyword evidence="2" id="KW-0285">Flavoprotein</keyword>
<dbReference type="Pfam" id="PF01266">
    <property type="entry name" value="DAO"/>
    <property type="match status" value="1"/>
</dbReference>
<sequence length="366" mass="38918">MEEIDCLVIGAGVVGLSVARAMATAGREVLVLEAERLIGSQMSSRNSEVVHAGIYYPKDSLKARLCVEGRRRLYAYCEERGVAHRKCGKLIVASEPGQVAMLDDLLAKAQANGVEGMRKLSKSETLAMEPALRAEGALWSPETGIVDSHGLMLAYQGEAEDHGAMLALGAPVTGGEVGGEGIVIETPELTLRARTVVNCAALNAIAIAGALRGYPVETLPRLTLARGNYFSLTGATPFSRLIYPAPAERGGLGVHLTLDLQGRARFGPDVEWIEAVDYSVDPARGERFYEAIRRYWPDLPDGALAPAYAGIRPKIGEDPGGFADFTLHGPETHGIAGLWNLFGMESPGLTSSLAIGEWVRGQAAPA</sequence>
<reference evidence="7 8" key="1">
    <citation type="submission" date="2016-10" db="EMBL/GenBank/DDBJ databases">
        <authorList>
            <person name="de Groot N.N."/>
        </authorList>
    </citation>
    <scope>NUCLEOTIDE SEQUENCE [LARGE SCALE GENOMIC DNA]</scope>
    <source>
        <strain evidence="7 8">CGMCC 1.11030</strain>
    </source>
</reference>
<comment type="cofactor">
    <cofactor evidence="1">
        <name>FAD</name>
        <dbReference type="ChEBI" id="CHEBI:57692"/>
    </cofactor>
</comment>